<keyword evidence="2" id="KW-0012">Acyltransferase</keyword>
<dbReference type="EMBL" id="FRAC01000007">
    <property type="protein sequence ID" value="SHJ76075.1"/>
    <property type="molecule type" value="Genomic_DNA"/>
</dbReference>
<dbReference type="STRING" id="1121322.SAMN02745136_00760"/>
<dbReference type="Gene3D" id="3.40.630.30">
    <property type="match status" value="2"/>
</dbReference>
<feature type="domain" description="N-acetyltransferase" evidence="3">
    <location>
        <begin position="1"/>
        <end position="136"/>
    </location>
</feature>
<evidence type="ECO:0000313" key="4">
    <source>
        <dbReference type="EMBL" id="SHJ76075.1"/>
    </source>
</evidence>
<dbReference type="PROSITE" id="PS51186">
    <property type="entry name" value="GNAT"/>
    <property type="match status" value="2"/>
</dbReference>
<proteinExistence type="predicted"/>
<feature type="domain" description="N-acetyltransferase" evidence="3">
    <location>
        <begin position="140"/>
        <end position="282"/>
    </location>
</feature>
<dbReference type="InterPro" id="IPR050680">
    <property type="entry name" value="YpeA/RimI_acetyltransf"/>
</dbReference>
<dbReference type="AlphaFoldDB" id="A0A1M6LY34"/>
<accession>A0A1M6LY34</accession>
<sequence>MIREFKAEDKKQIVDILKQGTMIDIDDINFITDNSNKIIVFDDNEAGILGFSTFRIWGTDNNKADIYAYVVPSSRKKGIGALLYHEIMKNIEDINLEFISTRIKLDKDDATSFYTKLGYEKWYVELVLHYHGSEQPKSSLNFVQYEDKYFEQYAEGLRTSFYELRKSNDFQPYLCCELNEEKRKEFLGNKENLFLLLNNEKLIASVIIYNNGSIGDIFVLPSYQGKGYGKKSMQFAINKAIGYGSNCISLSAIDWNTRALNLYQSLGFDIVQTTHYYRLFSA</sequence>
<evidence type="ECO:0000256" key="1">
    <source>
        <dbReference type="ARBA" id="ARBA00022679"/>
    </source>
</evidence>
<evidence type="ECO:0000259" key="3">
    <source>
        <dbReference type="PROSITE" id="PS51186"/>
    </source>
</evidence>
<dbReference type="Proteomes" id="UP000184386">
    <property type="component" value="Unassembled WGS sequence"/>
</dbReference>
<dbReference type="OrthoDB" id="95438at2"/>
<gene>
    <name evidence="4" type="ORF">SAMN02745136_00760</name>
</gene>
<evidence type="ECO:0000313" key="5">
    <source>
        <dbReference type="Proteomes" id="UP000184386"/>
    </source>
</evidence>
<keyword evidence="5" id="KW-1185">Reference proteome</keyword>
<protein>
    <submittedName>
        <fullName evidence="4">Acetyltransferase (GNAT) family protein</fullName>
    </submittedName>
</protein>
<dbReference type="RefSeq" id="WP_073273128.1">
    <property type="nucleotide sequence ID" value="NZ_FRAC01000007.1"/>
</dbReference>
<reference evidence="4 5" key="1">
    <citation type="submission" date="2016-11" db="EMBL/GenBank/DDBJ databases">
        <authorList>
            <person name="Jaros S."/>
            <person name="Januszkiewicz K."/>
            <person name="Wedrychowicz H."/>
        </authorList>
    </citation>
    <scope>NUCLEOTIDE SEQUENCE [LARGE SCALE GENOMIC DNA]</scope>
    <source>
        <strain evidence="4 5">DSM 15929</strain>
    </source>
</reference>
<dbReference type="Pfam" id="PF00583">
    <property type="entry name" value="Acetyltransf_1"/>
    <property type="match status" value="1"/>
</dbReference>
<dbReference type="InterPro" id="IPR016181">
    <property type="entry name" value="Acyl_CoA_acyltransferase"/>
</dbReference>
<organism evidence="4 5">
    <name type="scientific">Anaerocolumna jejuensis DSM 15929</name>
    <dbReference type="NCBI Taxonomy" id="1121322"/>
    <lineage>
        <taxon>Bacteria</taxon>
        <taxon>Bacillati</taxon>
        <taxon>Bacillota</taxon>
        <taxon>Clostridia</taxon>
        <taxon>Lachnospirales</taxon>
        <taxon>Lachnospiraceae</taxon>
        <taxon>Anaerocolumna</taxon>
    </lineage>
</organism>
<dbReference type="SUPFAM" id="SSF55729">
    <property type="entry name" value="Acyl-CoA N-acyltransferases (Nat)"/>
    <property type="match status" value="1"/>
</dbReference>
<dbReference type="CDD" id="cd04301">
    <property type="entry name" value="NAT_SF"/>
    <property type="match status" value="2"/>
</dbReference>
<dbReference type="InterPro" id="IPR000182">
    <property type="entry name" value="GNAT_dom"/>
</dbReference>
<dbReference type="GO" id="GO:0016747">
    <property type="term" value="F:acyltransferase activity, transferring groups other than amino-acyl groups"/>
    <property type="evidence" value="ECO:0007669"/>
    <property type="project" value="InterPro"/>
</dbReference>
<dbReference type="PANTHER" id="PTHR43420">
    <property type="entry name" value="ACETYLTRANSFERASE"/>
    <property type="match status" value="1"/>
</dbReference>
<evidence type="ECO:0000256" key="2">
    <source>
        <dbReference type="ARBA" id="ARBA00023315"/>
    </source>
</evidence>
<name>A0A1M6LY34_9FIRM</name>
<dbReference type="Pfam" id="PF13508">
    <property type="entry name" value="Acetyltransf_7"/>
    <property type="match status" value="1"/>
</dbReference>
<keyword evidence="1 4" id="KW-0808">Transferase</keyword>